<name>A0A425I3H8_TOXGO</name>
<sequence length="204" mass="21604">MLSSPYRPSSSPSSSSSSASASLCSASGFTVGNTRLLSSSSAAWYSALPVRNLSCHRPLVFLRAARPLAPLHRMVPRVFAFSFFSWLGTYMARFPRRSVGHWPRPSIQSRVCKRAPDSVASNMSLRRLPSRNARKTHFRLPPRGPLSQALDLTGGDAQLVSPVSSLSYSSHSSSLTSAASSSLPCASPGTLFGSASAGTAQNSG</sequence>
<dbReference type="Proteomes" id="UP000284452">
    <property type="component" value="Unassembled WGS sequence"/>
</dbReference>
<evidence type="ECO:0000313" key="2">
    <source>
        <dbReference type="Proteomes" id="UP000284452"/>
    </source>
</evidence>
<proteinExistence type="predicted"/>
<reference evidence="1 2" key="1">
    <citation type="submission" date="2017-10" db="EMBL/GenBank/DDBJ databases">
        <authorList>
            <person name="Sibley D."/>
            <person name="Venepally P."/>
            <person name="Karamycheva S."/>
            <person name="Hadjithomas M."/>
            <person name="Khan A."/>
            <person name="Brunk B."/>
            <person name="Roos D."/>
            <person name="Caler E."/>
            <person name="Lorenzi H."/>
        </authorList>
    </citation>
    <scope>NUCLEOTIDE SEQUENCE [LARGE SCALE GENOMIC DNA]</scope>
    <source>
        <strain evidence="1 2">CAST</strain>
    </source>
</reference>
<gene>
    <name evidence="1" type="ORF">TGCAST_202375</name>
</gene>
<dbReference type="EMBL" id="AHIV02000622">
    <property type="protein sequence ID" value="RQX73317.1"/>
    <property type="molecule type" value="Genomic_DNA"/>
</dbReference>
<accession>A0A425I3H8</accession>
<protein>
    <submittedName>
        <fullName evidence="1">Uncharacterized protein</fullName>
    </submittedName>
</protein>
<comment type="caution">
    <text evidence="1">The sequence shown here is derived from an EMBL/GenBank/DDBJ whole genome shotgun (WGS) entry which is preliminary data.</text>
</comment>
<dbReference type="AlphaFoldDB" id="A0A425I3H8"/>
<organism evidence="1 2">
    <name type="scientific">Toxoplasma gondii CAST</name>
    <dbReference type="NCBI Taxonomy" id="943122"/>
    <lineage>
        <taxon>Eukaryota</taxon>
        <taxon>Sar</taxon>
        <taxon>Alveolata</taxon>
        <taxon>Apicomplexa</taxon>
        <taxon>Conoidasida</taxon>
        <taxon>Coccidia</taxon>
        <taxon>Eucoccidiorida</taxon>
        <taxon>Eimeriorina</taxon>
        <taxon>Sarcocystidae</taxon>
        <taxon>Toxoplasma</taxon>
    </lineage>
</organism>
<evidence type="ECO:0000313" key="1">
    <source>
        <dbReference type="EMBL" id="RQX73317.1"/>
    </source>
</evidence>
<dbReference type="VEuPathDB" id="ToxoDB:TGCAST_202375"/>